<evidence type="ECO:0000256" key="6">
    <source>
        <dbReference type="SAM" id="Phobius"/>
    </source>
</evidence>
<keyword evidence="8" id="KW-0808">Transferase</keyword>
<feature type="transmembrane region" description="Helical" evidence="6">
    <location>
        <begin position="20"/>
        <end position="41"/>
    </location>
</feature>
<comment type="pathway">
    <text evidence="2">Purine metabolism; 3',5'-cyclic di-GMP biosynthesis.</text>
</comment>
<dbReference type="InterPro" id="IPR029787">
    <property type="entry name" value="Nucleotide_cyclase"/>
</dbReference>
<keyword evidence="4" id="KW-0547">Nucleotide-binding</keyword>
<gene>
    <name evidence="8" type="primary">yeaP_2</name>
    <name evidence="8" type="ORF">NCTC9128_08044</name>
</gene>
<keyword evidence="6" id="KW-0812">Transmembrane</keyword>
<dbReference type="Proteomes" id="UP000251088">
    <property type="component" value="Unassembled WGS sequence"/>
</dbReference>
<reference evidence="8 9" key="1">
    <citation type="submission" date="2018-06" db="EMBL/GenBank/DDBJ databases">
        <authorList>
            <consortium name="Pathogen Informatics"/>
            <person name="Doyle S."/>
        </authorList>
    </citation>
    <scope>NUCLEOTIDE SEQUENCE [LARGE SCALE GENOMIC DNA]</scope>
    <source>
        <strain evidence="8 9">NCTC9128</strain>
    </source>
</reference>
<comment type="cofactor">
    <cofactor evidence="1">
        <name>Mg(2+)</name>
        <dbReference type="ChEBI" id="CHEBI:18420"/>
    </cofactor>
</comment>
<keyword evidence="6" id="KW-1133">Transmembrane helix</keyword>
<keyword evidence="6" id="KW-0472">Membrane</keyword>
<evidence type="ECO:0000256" key="1">
    <source>
        <dbReference type="ARBA" id="ARBA00001946"/>
    </source>
</evidence>
<accession>A0A2X3EYY2</accession>
<protein>
    <recommendedName>
        <fullName evidence="3">diguanylate cyclase</fullName>
        <ecNumber evidence="3">2.7.7.65</ecNumber>
    </recommendedName>
</protein>
<evidence type="ECO:0000259" key="7">
    <source>
        <dbReference type="Pfam" id="PF00990"/>
    </source>
</evidence>
<dbReference type="Gene3D" id="3.30.70.270">
    <property type="match status" value="1"/>
</dbReference>
<dbReference type="SUPFAM" id="SSF55073">
    <property type="entry name" value="Nucleotide cyclase"/>
    <property type="match status" value="1"/>
</dbReference>
<keyword evidence="4" id="KW-0342">GTP-binding</keyword>
<organism evidence="8 9">
    <name type="scientific">Klebsiella pneumoniae</name>
    <dbReference type="NCBI Taxonomy" id="573"/>
    <lineage>
        <taxon>Bacteria</taxon>
        <taxon>Pseudomonadati</taxon>
        <taxon>Pseudomonadota</taxon>
        <taxon>Gammaproteobacteria</taxon>
        <taxon>Enterobacterales</taxon>
        <taxon>Enterobacteriaceae</taxon>
        <taxon>Klebsiella/Raoultella group</taxon>
        <taxon>Klebsiella</taxon>
        <taxon>Klebsiella pneumoniae complex</taxon>
    </lineage>
</organism>
<dbReference type="InterPro" id="IPR043128">
    <property type="entry name" value="Rev_trsase/Diguanyl_cyclase"/>
</dbReference>
<dbReference type="GO" id="GO:1902201">
    <property type="term" value="P:negative regulation of bacterial-type flagellum-dependent cell motility"/>
    <property type="evidence" value="ECO:0007669"/>
    <property type="project" value="TreeGrafter"/>
</dbReference>
<evidence type="ECO:0000256" key="4">
    <source>
        <dbReference type="ARBA" id="ARBA00023134"/>
    </source>
</evidence>
<dbReference type="PANTHER" id="PTHR45138:SF16">
    <property type="entry name" value="DIGUANYLATE CYCLASE DGCQ-RELATED"/>
    <property type="match status" value="1"/>
</dbReference>
<dbReference type="EMBL" id="UAWN01000018">
    <property type="protein sequence ID" value="SQC42606.1"/>
    <property type="molecule type" value="Genomic_DNA"/>
</dbReference>
<dbReference type="AlphaFoldDB" id="A0A2X3EYY2"/>
<sequence>MLLRIHTLREGVRGNFGTITIALTLMWVLFTLMLLLSWLVIRRMVRNMSVLQTSLEWQAWHDALTRLLNRGALFEQAMAVASDCQRSGRPLAVIQLDLDHFKHINDRYGHQAGTGCCRWWPVRCPARFGRAICWAEWAEKSFVS</sequence>
<evidence type="ECO:0000256" key="2">
    <source>
        <dbReference type="ARBA" id="ARBA00004665"/>
    </source>
</evidence>
<dbReference type="GO" id="GO:0052621">
    <property type="term" value="F:diguanylate cyclase activity"/>
    <property type="evidence" value="ECO:0007669"/>
    <property type="project" value="UniProtKB-EC"/>
</dbReference>
<evidence type="ECO:0000313" key="9">
    <source>
        <dbReference type="Proteomes" id="UP000251088"/>
    </source>
</evidence>
<evidence type="ECO:0000256" key="3">
    <source>
        <dbReference type="ARBA" id="ARBA00012528"/>
    </source>
</evidence>
<dbReference type="GO" id="GO:0005525">
    <property type="term" value="F:GTP binding"/>
    <property type="evidence" value="ECO:0007669"/>
    <property type="project" value="UniProtKB-KW"/>
</dbReference>
<dbReference type="GO" id="GO:0043709">
    <property type="term" value="P:cell adhesion involved in single-species biofilm formation"/>
    <property type="evidence" value="ECO:0007669"/>
    <property type="project" value="TreeGrafter"/>
</dbReference>
<dbReference type="GO" id="GO:0005886">
    <property type="term" value="C:plasma membrane"/>
    <property type="evidence" value="ECO:0007669"/>
    <property type="project" value="TreeGrafter"/>
</dbReference>
<evidence type="ECO:0000313" key="8">
    <source>
        <dbReference type="EMBL" id="SQC42606.1"/>
    </source>
</evidence>
<comment type="catalytic activity">
    <reaction evidence="5">
        <text>2 GTP = 3',3'-c-di-GMP + 2 diphosphate</text>
        <dbReference type="Rhea" id="RHEA:24898"/>
        <dbReference type="ChEBI" id="CHEBI:33019"/>
        <dbReference type="ChEBI" id="CHEBI:37565"/>
        <dbReference type="ChEBI" id="CHEBI:58805"/>
        <dbReference type="EC" id="2.7.7.65"/>
    </reaction>
</comment>
<dbReference type="EC" id="2.7.7.65" evidence="3"/>
<feature type="domain" description="GGDEF" evidence="7">
    <location>
        <begin position="59"/>
        <end position="114"/>
    </location>
</feature>
<dbReference type="CDD" id="cd01949">
    <property type="entry name" value="GGDEF"/>
    <property type="match status" value="1"/>
</dbReference>
<dbReference type="InterPro" id="IPR000160">
    <property type="entry name" value="GGDEF_dom"/>
</dbReference>
<evidence type="ECO:0000256" key="5">
    <source>
        <dbReference type="ARBA" id="ARBA00034247"/>
    </source>
</evidence>
<dbReference type="Pfam" id="PF00990">
    <property type="entry name" value="GGDEF"/>
    <property type="match status" value="1"/>
</dbReference>
<dbReference type="InterPro" id="IPR050469">
    <property type="entry name" value="Diguanylate_Cyclase"/>
</dbReference>
<name>A0A2X3EYY2_KLEPN</name>
<proteinExistence type="predicted"/>
<dbReference type="PANTHER" id="PTHR45138">
    <property type="entry name" value="REGULATORY COMPONENTS OF SENSORY TRANSDUCTION SYSTEM"/>
    <property type="match status" value="1"/>
</dbReference>
<keyword evidence="8" id="KW-0548">Nucleotidyltransferase</keyword>
<dbReference type="NCBIfam" id="TIGR00254">
    <property type="entry name" value="GGDEF"/>
    <property type="match status" value="1"/>
</dbReference>